<dbReference type="Gene3D" id="3.40.50.2300">
    <property type="match status" value="1"/>
</dbReference>
<dbReference type="InterPro" id="IPR050595">
    <property type="entry name" value="Bact_response_regulator"/>
</dbReference>
<name>A0ABT3AV41_9CYAN</name>
<dbReference type="PANTHER" id="PTHR44591:SF23">
    <property type="entry name" value="CHEY SUBFAMILY"/>
    <property type="match status" value="1"/>
</dbReference>
<dbReference type="SMART" id="SM00448">
    <property type="entry name" value="REC"/>
    <property type="match status" value="1"/>
</dbReference>
<reference evidence="5 6" key="1">
    <citation type="submission" date="2022-10" db="EMBL/GenBank/DDBJ databases">
        <title>Identification of biosynthetic pathway for the production of the potent trypsin inhibitor radiosumin.</title>
        <authorList>
            <person name="Fewer D.P."/>
            <person name="Delbaje E."/>
            <person name="Ouyang X."/>
            <person name="Agostino P.D."/>
            <person name="Wahlsten M."/>
            <person name="Jokela J."/>
            <person name="Permi P."/>
            <person name="Haapaniemi E."/>
            <person name="Koistinen H."/>
        </authorList>
    </citation>
    <scope>NUCLEOTIDE SEQUENCE [LARGE SCALE GENOMIC DNA]</scope>
    <source>
        <strain evidence="5 6">NIES-515</strain>
    </source>
</reference>
<evidence type="ECO:0000256" key="2">
    <source>
        <dbReference type="PIRNR" id="PIRNR005897"/>
    </source>
</evidence>
<evidence type="ECO:0000313" key="5">
    <source>
        <dbReference type="EMBL" id="MCV3212992.1"/>
    </source>
</evidence>
<gene>
    <name evidence="5" type="ORF">OGM63_05525</name>
</gene>
<sequence length="452" mass="51397">MNNSGTFTKLSPLSLLRQLSNSSESICLEAFSDSVSWSIYLEHGTITYASDSVEPFDRLERHLRRLSRQITLLKSETRVQLRLMFETDSHGKGKIHHESLTNQPQPPDYQAICWLVSQKYLNSTQAGVLIQELVKEVIESFLLIKQGTYKLTDTYLPKNCKLDVEKVIECCQERLLNWHSLAPQISSPFQRPYLCISTRIKPEKLPELQPNLTHWMKGFSLRHLAVILNQDELKLAQILHPYILHGALLLHEPDPPFDKLPKTCEELSVDRDIAELADIITPISTTPNGKSSIAENRDNRQQFPDISSSVRENYQQLATKDQTSTATLTERKVHKIVSVDDSPTMLKEISRLLEDESFSVVTILDPLKAVMSIVRHKPDLILLDLNMVGIDGYELCKLIRNNSMFKETPVVFVTGSKGIIDKIKAKFVGASGYLTKPFSRSELLKMVFMHLS</sequence>
<dbReference type="Pfam" id="PF00072">
    <property type="entry name" value="Response_reg"/>
    <property type="match status" value="1"/>
</dbReference>
<dbReference type="RefSeq" id="WP_263744495.1">
    <property type="nucleotide sequence ID" value="NZ_JAOWRF010000085.1"/>
</dbReference>
<comment type="subcellular location">
    <subcellularLocation>
        <location evidence="2">Cell septum</location>
    </subcellularLocation>
</comment>
<keyword evidence="2" id="KW-0902">Two-component regulatory system</keyword>
<dbReference type="PANTHER" id="PTHR44591">
    <property type="entry name" value="STRESS RESPONSE REGULATOR PROTEIN 1"/>
    <property type="match status" value="1"/>
</dbReference>
<accession>A0ABT3AV41</accession>
<dbReference type="Pfam" id="PF14332">
    <property type="entry name" value="DUF4388"/>
    <property type="match status" value="1"/>
</dbReference>
<dbReference type="InterPro" id="IPR024186">
    <property type="entry name" value="Sig_transdc_resp-reg_PatA"/>
</dbReference>
<proteinExistence type="evidence at transcript level"/>
<dbReference type="PIRSF" id="PIRSF005897">
    <property type="entry name" value="RR_PatA"/>
    <property type="match status" value="1"/>
</dbReference>
<dbReference type="SUPFAM" id="SSF52172">
    <property type="entry name" value="CheY-like"/>
    <property type="match status" value="1"/>
</dbReference>
<dbReference type="InterPro" id="IPR001789">
    <property type="entry name" value="Sig_transdc_resp-reg_receiver"/>
</dbReference>
<evidence type="ECO:0000313" key="6">
    <source>
        <dbReference type="Proteomes" id="UP001526143"/>
    </source>
</evidence>
<keyword evidence="6" id="KW-1185">Reference proteome</keyword>
<keyword evidence="1 3" id="KW-0597">Phosphoprotein</keyword>
<dbReference type="PROSITE" id="PS50110">
    <property type="entry name" value="RESPONSE_REGULATORY"/>
    <property type="match status" value="1"/>
</dbReference>
<feature type="domain" description="Response regulatory" evidence="4">
    <location>
        <begin position="335"/>
        <end position="451"/>
    </location>
</feature>
<dbReference type="InterPro" id="IPR011006">
    <property type="entry name" value="CheY-like_superfamily"/>
</dbReference>
<dbReference type="EMBL" id="JAOWRF010000085">
    <property type="protein sequence ID" value="MCV3212992.1"/>
    <property type="molecule type" value="Genomic_DNA"/>
</dbReference>
<evidence type="ECO:0000256" key="3">
    <source>
        <dbReference type="PROSITE-ProRule" id="PRU00169"/>
    </source>
</evidence>
<organism evidence="5 6">
    <name type="scientific">Plectonema radiosum NIES-515</name>
    <dbReference type="NCBI Taxonomy" id="2986073"/>
    <lineage>
        <taxon>Bacteria</taxon>
        <taxon>Bacillati</taxon>
        <taxon>Cyanobacteriota</taxon>
        <taxon>Cyanophyceae</taxon>
        <taxon>Oscillatoriophycideae</taxon>
        <taxon>Oscillatoriales</taxon>
        <taxon>Microcoleaceae</taxon>
        <taxon>Plectonema</taxon>
    </lineage>
</organism>
<evidence type="ECO:0000259" key="4">
    <source>
        <dbReference type="PROSITE" id="PS50110"/>
    </source>
</evidence>
<protein>
    <recommendedName>
        <fullName evidence="2">Protein PatA</fullName>
    </recommendedName>
</protein>
<comment type="induction">
    <text evidence="2">By nitrogen starvation.</text>
</comment>
<evidence type="ECO:0000256" key="1">
    <source>
        <dbReference type="ARBA" id="ARBA00022553"/>
    </source>
</evidence>
<feature type="modified residue" description="4-aspartylphosphate" evidence="3">
    <location>
        <position position="384"/>
    </location>
</feature>
<keyword evidence="2" id="KW-0364">Heterocyst</keyword>
<comment type="function">
    <text evidence="2">Controls heterocyst pattern formation.</text>
</comment>
<dbReference type="InterPro" id="IPR025497">
    <property type="entry name" value="PatA-like_N"/>
</dbReference>
<dbReference type="Proteomes" id="UP001526143">
    <property type="component" value="Unassembled WGS sequence"/>
</dbReference>
<comment type="caution">
    <text evidence="5">The sequence shown here is derived from an EMBL/GenBank/DDBJ whole genome shotgun (WGS) entry which is preliminary data.</text>
</comment>